<name>A0AAI8MKV1_9HELI</name>
<dbReference type="KEGG" id="hcb:HCBAA847_2177"/>
<dbReference type="Proteomes" id="UP000005755">
    <property type="component" value="Unassembled WGS sequence"/>
</dbReference>
<gene>
    <name evidence="2" type="ORF">HCBAA847_2177</name>
    <name evidence="3" type="ORF">HCCG_00574</name>
</gene>
<reference evidence="4" key="4">
    <citation type="journal article" date="2014" name="Genome Announc.">
        <title>Draft genome sequences of six enterohepatic helicobacter species isolated from humans and one from rhesus macaques.</title>
        <authorList>
            <person name="Shen Z."/>
            <person name="Sheh A."/>
            <person name="Young S.K."/>
            <person name="Abouelliel A."/>
            <person name="Ward D.V."/>
            <person name="Earl A.M."/>
            <person name="Fox J.G."/>
        </authorList>
    </citation>
    <scope>NUCLEOTIDE SEQUENCE [LARGE SCALE GENOMIC DNA]</scope>
    <source>
        <strain evidence="4">CCUG 18818</strain>
    </source>
</reference>
<protein>
    <recommendedName>
        <fullName evidence="6">Periplasmic protein</fullName>
    </recommendedName>
</protein>
<evidence type="ECO:0000313" key="4">
    <source>
        <dbReference type="Proteomes" id="UP000005755"/>
    </source>
</evidence>
<proteinExistence type="predicted"/>
<evidence type="ECO:0000313" key="5">
    <source>
        <dbReference type="Proteomes" id="UP000006036"/>
    </source>
</evidence>
<sequence length="428" mass="48990">MQKIQKILVFLCLLSAFLFAKELDVNRIKQGDFTELKAYLTQLKSISKQRDLNFNEYQTLARFGIVDGIDGVYNGGSNREFASVYYSKLSPFLAKEFGDLFAEYGIPLGNDIEEIKPEYYLYNELVFWFNGANLRDSKQIFTKKAYESFLFFKHNAAFATKIDKEGQEIRNCAYGDAGGGECEFIFKKPVKAKGILTFNADFSSPPNEVGACDYPAYFSTFKTQDSRLEFINDGHIVLDKREYYDKLAQLLPKWYKNGLGGSVGYEVEVEIAGIMPWSFSACADGKYVTITNIKVEKKLQDNPNTRKDYENIESELNVYRLKLNSTDRYVNLREKPNGKILEQIPTAKSDAILLLNLNMSLWEVKGVSEWQRQLGFERAEFSGYKEVMGQEWIKVLYFPPSLSPKTQTITEAKIGYIHKSQLVMGDLP</sequence>
<dbReference type="Proteomes" id="UP000006036">
    <property type="component" value="Chromosome 1"/>
</dbReference>
<reference evidence="2 5" key="2">
    <citation type="journal article" date="2012" name="J. Bacteriol.">
        <title>Complete Genome Sequence of Helicobacter cinaedi Type Strain ATCC BAA-847.</title>
        <authorList>
            <person name="Miyoshi-Akiyama T."/>
            <person name="Takeshita N."/>
            <person name="Ohmagari N."/>
            <person name="Kirikae T."/>
        </authorList>
    </citation>
    <scope>NUCLEOTIDE SEQUENCE [LARGE SCALE GENOMIC DNA]</scope>
    <source>
        <strain evidence="2 5">ATCC BAA-847</strain>
    </source>
</reference>
<reference evidence="2" key="3">
    <citation type="submission" date="2012-07" db="EMBL/GenBank/DDBJ databases">
        <authorList>
            <person name="Akiyama T."/>
            <person name="Takeshita N."/>
            <person name="Ohmagari N."/>
            <person name="Kirikae T."/>
        </authorList>
    </citation>
    <scope>NUCLEOTIDE SEQUENCE</scope>
    <source>
        <strain evidence="2">ATCC BAA-847</strain>
    </source>
</reference>
<evidence type="ECO:0000256" key="1">
    <source>
        <dbReference type="SAM" id="SignalP"/>
    </source>
</evidence>
<organism evidence="2 5">
    <name type="scientific">Helicobacter cinaedi CCUG 18818 = ATCC BAA-847</name>
    <dbReference type="NCBI Taxonomy" id="537971"/>
    <lineage>
        <taxon>Bacteria</taxon>
        <taxon>Pseudomonadati</taxon>
        <taxon>Campylobacterota</taxon>
        <taxon>Epsilonproteobacteria</taxon>
        <taxon>Campylobacterales</taxon>
        <taxon>Helicobacteraceae</taxon>
        <taxon>Helicobacter</taxon>
    </lineage>
</organism>
<feature type="chain" id="PRO_5042588886" description="Periplasmic protein" evidence="1">
    <location>
        <begin position="21"/>
        <end position="428"/>
    </location>
</feature>
<keyword evidence="4" id="KW-1185">Reference proteome</keyword>
<dbReference type="EMBL" id="AP012492">
    <property type="protein sequence ID" value="BAM33392.1"/>
    <property type="molecule type" value="Genomic_DNA"/>
</dbReference>
<dbReference type="AlphaFoldDB" id="A0AAI8MKV1"/>
<evidence type="ECO:0000313" key="2">
    <source>
        <dbReference type="EMBL" id="BAM33392.1"/>
    </source>
</evidence>
<accession>A0AAI8MKV1</accession>
<keyword evidence="1" id="KW-0732">Signal</keyword>
<evidence type="ECO:0000313" key="3">
    <source>
        <dbReference type="EMBL" id="EFR46028.1"/>
    </source>
</evidence>
<dbReference type="EMBL" id="DS990391">
    <property type="protein sequence ID" value="EFR46028.1"/>
    <property type="molecule type" value="Genomic_DNA"/>
</dbReference>
<feature type="signal peptide" evidence="1">
    <location>
        <begin position="1"/>
        <end position="20"/>
    </location>
</feature>
<reference evidence="3" key="1">
    <citation type="submission" date="2008-08" db="EMBL/GenBank/DDBJ databases">
        <title>Annotation of Helicobacter cinaedi strain CCUG 18818.</title>
        <authorList>
            <consortium name="The Broad Institute Genome Sequencing Platform"/>
            <person name="Fox J.G."/>
            <person name="Shen Z."/>
            <person name="Charoenlap N."/>
            <person name="Schauer D.B."/>
            <person name="Ward D."/>
            <person name="Mehta T."/>
            <person name="Young S."/>
            <person name="Jaffe D."/>
            <person name="Gnerre S."/>
            <person name="Berlin A."/>
            <person name="Heiman D."/>
            <person name="Hepburn T."/>
            <person name="Shea T."/>
            <person name="Sykes S."/>
            <person name="Alvarado L."/>
            <person name="Kodira C."/>
            <person name="Borodovsky M."/>
            <person name="Lander E."/>
            <person name="Galagan J."/>
            <person name="Nusbaum C."/>
            <person name="Birren B."/>
        </authorList>
    </citation>
    <scope>NUCLEOTIDE SEQUENCE</scope>
    <source>
        <strain evidence="3">CCUG 18818</strain>
    </source>
</reference>
<dbReference type="RefSeq" id="WP_002955876.1">
    <property type="nucleotide sequence ID" value="NC_020555.1"/>
</dbReference>
<evidence type="ECO:0008006" key="6">
    <source>
        <dbReference type="Google" id="ProtNLM"/>
    </source>
</evidence>